<evidence type="ECO:0000256" key="4">
    <source>
        <dbReference type="ARBA" id="ARBA00022692"/>
    </source>
</evidence>
<keyword evidence="7 10" id="KW-0443">Lipid metabolism</keyword>
<evidence type="ECO:0000256" key="2">
    <source>
        <dbReference type="ARBA" id="ARBA00022516"/>
    </source>
</evidence>
<dbReference type="GO" id="GO:0005789">
    <property type="term" value="C:endoplasmic reticulum membrane"/>
    <property type="evidence" value="ECO:0007669"/>
    <property type="project" value="TreeGrafter"/>
</dbReference>
<evidence type="ECO:0000256" key="8">
    <source>
        <dbReference type="ARBA" id="ARBA00023136"/>
    </source>
</evidence>
<evidence type="ECO:0000256" key="7">
    <source>
        <dbReference type="ARBA" id="ARBA00023098"/>
    </source>
</evidence>
<evidence type="ECO:0000256" key="1">
    <source>
        <dbReference type="ARBA" id="ARBA00004141"/>
    </source>
</evidence>
<dbReference type="EMBL" id="LSRL02000034">
    <property type="protein sequence ID" value="TDG48318.1"/>
    <property type="molecule type" value="Genomic_DNA"/>
</dbReference>
<evidence type="ECO:0000256" key="10">
    <source>
        <dbReference type="RuleBase" id="RU361115"/>
    </source>
</evidence>
<dbReference type="PANTHER" id="PTHR11157:SF116">
    <property type="entry name" value="ELONGATION OF VERY LONG CHAIN FATTY ACIDS PROTEIN-RELATED"/>
    <property type="match status" value="1"/>
</dbReference>
<accession>A0A484BHT2</accession>
<feature type="transmembrane region" description="Helical" evidence="10">
    <location>
        <begin position="281"/>
        <end position="298"/>
    </location>
</feature>
<dbReference type="GO" id="GO:0034626">
    <property type="term" value="P:fatty acid elongation, polyunsaturated fatty acid"/>
    <property type="evidence" value="ECO:0007669"/>
    <property type="project" value="TreeGrafter"/>
</dbReference>
<keyword evidence="4 10" id="KW-0812">Transmembrane</keyword>
<dbReference type="InterPro" id="IPR002076">
    <property type="entry name" value="ELO_fam"/>
</dbReference>
<feature type="transmembrane region" description="Helical" evidence="10">
    <location>
        <begin position="374"/>
        <end position="392"/>
    </location>
</feature>
<dbReference type="STRING" id="7232.A0A484BHT2"/>
<dbReference type="GO" id="GO:0042761">
    <property type="term" value="P:very long-chain fatty acid biosynthetic process"/>
    <property type="evidence" value="ECO:0007669"/>
    <property type="project" value="TreeGrafter"/>
</dbReference>
<feature type="transmembrane region" description="Helical" evidence="10">
    <location>
        <begin position="304"/>
        <end position="328"/>
    </location>
</feature>
<comment type="caution">
    <text evidence="11">The sequence shown here is derived from an EMBL/GenBank/DDBJ whole genome shotgun (WGS) entry which is preliminary data.</text>
</comment>
<evidence type="ECO:0000256" key="5">
    <source>
        <dbReference type="ARBA" id="ARBA00022832"/>
    </source>
</evidence>
<keyword evidence="6 10" id="KW-1133">Transmembrane helix</keyword>
<dbReference type="GO" id="GO:0009922">
    <property type="term" value="F:fatty acid elongase activity"/>
    <property type="evidence" value="ECO:0007669"/>
    <property type="project" value="UniProtKB-EC"/>
</dbReference>
<comment type="subcellular location">
    <subcellularLocation>
        <location evidence="1">Membrane</location>
        <topology evidence="1">Multi-pass membrane protein</topology>
    </subcellularLocation>
</comment>
<dbReference type="GO" id="GO:0019367">
    <property type="term" value="P:fatty acid elongation, saturated fatty acid"/>
    <property type="evidence" value="ECO:0007669"/>
    <property type="project" value="TreeGrafter"/>
</dbReference>
<reference evidence="11 12" key="1">
    <citation type="journal article" date="2019" name="J. Hered.">
        <title>An Improved Genome Assembly for Drosophila navojoa, the Basal Species in the mojavensis Cluster.</title>
        <authorList>
            <person name="Vanderlinde T."/>
            <person name="Dupim E.G."/>
            <person name="Nazario-Yepiz N.O."/>
            <person name="Carvalho A.B."/>
        </authorList>
    </citation>
    <scope>NUCLEOTIDE SEQUENCE [LARGE SCALE GENOMIC DNA]</scope>
    <source>
        <strain evidence="11">Navoj_Jal97</strain>
        <tissue evidence="11">Whole organism</tissue>
    </source>
</reference>
<evidence type="ECO:0000313" key="12">
    <source>
        <dbReference type="Proteomes" id="UP000295192"/>
    </source>
</evidence>
<evidence type="ECO:0000256" key="9">
    <source>
        <dbReference type="ARBA" id="ARBA00023160"/>
    </source>
</evidence>
<dbReference type="Proteomes" id="UP000295192">
    <property type="component" value="Unassembled WGS sequence"/>
</dbReference>
<comment type="caution">
    <text evidence="10">Lacks conserved residue(s) required for the propagation of feature annotation.</text>
</comment>
<feature type="transmembrane region" description="Helical" evidence="10">
    <location>
        <begin position="248"/>
        <end position="269"/>
    </location>
</feature>
<dbReference type="GO" id="GO:0034625">
    <property type="term" value="P:fatty acid elongation, monounsaturated fatty acid"/>
    <property type="evidence" value="ECO:0007669"/>
    <property type="project" value="TreeGrafter"/>
</dbReference>
<comment type="similarity">
    <text evidence="10">Belongs to the ELO family.</text>
</comment>
<dbReference type="EC" id="2.3.1.199" evidence="10"/>
<evidence type="ECO:0000313" key="11">
    <source>
        <dbReference type="EMBL" id="TDG48318.1"/>
    </source>
</evidence>
<organism evidence="11 12">
    <name type="scientific">Drosophila navojoa</name>
    <name type="common">Fruit fly</name>
    <dbReference type="NCBI Taxonomy" id="7232"/>
    <lineage>
        <taxon>Eukaryota</taxon>
        <taxon>Metazoa</taxon>
        <taxon>Ecdysozoa</taxon>
        <taxon>Arthropoda</taxon>
        <taxon>Hexapoda</taxon>
        <taxon>Insecta</taxon>
        <taxon>Pterygota</taxon>
        <taxon>Neoptera</taxon>
        <taxon>Endopterygota</taxon>
        <taxon>Diptera</taxon>
        <taxon>Brachycera</taxon>
        <taxon>Muscomorpha</taxon>
        <taxon>Ephydroidea</taxon>
        <taxon>Drosophilidae</taxon>
        <taxon>Drosophila</taxon>
    </lineage>
</organism>
<keyword evidence="12" id="KW-1185">Reference proteome</keyword>
<gene>
    <name evidence="11" type="ORF">AWZ03_005273</name>
</gene>
<evidence type="ECO:0000256" key="3">
    <source>
        <dbReference type="ARBA" id="ARBA00022679"/>
    </source>
</evidence>
<comment type="catalytic activity">
    <reaction evidence="10">
        <text>a very-long-chain acyl-CoA + malonyl-CoA + H(+) = a very-long-chain 3-oxoacyl-CoA + CO2 + CoA</text>
        <dbReference type="Rhea" id="RHEA:32727"/>
        <dbReference type="ChEBI" id="CHEBI:15378"/>
        <dbReference type="ChEBI" id="CHEBI:16526"/>
        <dbReference type="ChEBI" id="CHEBI:57287"/>
        <dbReference type="ChEBI" id="CHEBI:57384"/>
        <dbReference type="ChEBI" id="CHEBI:90725"/>
        <dbReference type="ChEBI" id="CHEBI:90736"/>
        <dbReference type="EC" id="2.3.1.199"/>
    </reaction>
</comment>
<keyword evidence="5 10" id="KW-0276">Fatty acid metabolism</keyword>
<evidence type="ECO:0000256" key="6">
    <source>
        <dbReference type="ARBA" id="ARBA00022989"/>
    </source>
</evidence>
<keyword evidence="3 10" id="KW-0808">Transferase</keyword>
<dbReference type="GO" id="GO:0030148">
    <property type="term" value="P:sphingolipid biosynthetic process"/>
    <property type="evidence" value="ECO:0007669"/>
    <property type="project" value="TreeGrafter"/>
</dbReference>
<keyword evidence="9 10" id="KW-0275">Fatty acid biosynthesis</keyword>
<feature type="transmembrane region" description="Helical" evidence="10">
    <location>
        <begin position="61"/>
        <end position="82"/>
    </location>
</feature>
<dbReference type="OrthoDB" id="434092at2759"/>
<dbReference type="OMA" id="ERWITYI"/>
<keyword evidence="8 10" id="KW-0472">Membrane</keyword>
<feature type="transmembrane region" description="Helical" evidence="10">
    <location>
        <begin position="117"/>
        <end position="136"/>
    </location>
</feature>
<feature type="transmembrane region" description="Helical" evidence="10">
    <location>
        <begin position="340"/>
        <end position="362"/>
    </location>
</feature>
<protein>
    <recommendedName>
        <fullName evidence="10">Elongation of very long chain fatty acids protein</fullName>
        <ecNumber evidence="10">2.3.1.199</ecNumber>
    </recommendedName>
    <alternativeName>
        <fullName evidence="10">Very-long-chain 3-oxoacyl-CoA synthase</fullName>
    </alternativeName>
</protein>
<feature type="transmembrane region" description="Helical" evidence="10">
    <location>
        <begin position="12"/>
        <end position="36"/>
    </location>
</feature>
<dbReference type="PANTHER" id="PTHR11157">
    <property type="entry name" value="FATTY ACID ACYL TRANSFERASE-RELATED"/>
    <property type="match status" value="1"/>
</dbReference>
<dbReference type="Pfam" id="PF01151">
    <property type="entry name" value="ELO"/>
    <property type="match status" value="2"/>
</dbReference>
<feature type="transmembrane region" description="Helical" evidence="10">
    <location>
        <begin position="94"/>
        <end position="111"/>
    </location>
</feature>
<proteinExistence type="inferred from homology"/>
<sequence>MKHRKPYNLRNIILIYNICQMIYNGSIFLMAFYYLLIDGTYDITCMHTLSLDHPKKSIERWITYIFFMNKIFDLLDTIFFVLRKSYKQITVLHVYHHAMMVYFMYWVTRLYGAGGQYAVMGLCNTTVHFLMYFYYFNAGLRPKMKMNLCNTTADPETKEFPILDSAWPSTLICLGYLLFALKLGPIYMKNRQPYNVKPLMLIYNIVQVIYNGIMFSFGVYRVIINPAYDNKCMETLPLDHPLKPTERLAAYIFFLNKLLDLVDTVFFVLRKSYKQITVLHLYHHVIMVYGTYWVLRMYGTGGQYAMMGFFNSFVHTVMYSYYFVSALYPELKGNLWWKKYITRLQLAQFILLFFQPIHVLIFNPTCGFPLGLHLMQLAAAVSFIIMFSNFYYHAYIKPKPLKTQ</sequence>
<keyword evidence="2 10" id="KW-0444">Lipid biosynthesis</keyword>
<name>A0A484BHT2_DRONA</name>
<dbReference type="AlphaFoldDB" id="A0A484BHT2"/>
<feature type="transmembrane region" description="Helical" evidence="10">
    <location>
        <begin position="201"/>
        <end position="228"/>
    </location>
</feature>